<dbReference type="PROSITE" id="PS51257">
    <property type="entry name" value="PROKAR_LIPOPROTEIN"/>
    <property type="match status" value="1"/>
</dbReference>
<dbReference type="AlphaFoldDB" id="A0A7Y4NWU6"/>
<organism evidence="1 2">
    <name type="scientific">Corallococcus exercitus</name>
    <dbReference type="NCBI Taxonomy" id="2316736"/>
    <lineage>
        <taxon>Bacteria</taxon>
        <taxon>Pseudomonadati</taxon>
        <taxon>Myxococcota</taxon>
        <taxon>Myxococcia</taxon>
        <taxon>Myxococcales</taxon>
        <taxon>Cystobacterineae</taxon>
        <taxon>Myxococcaceae</taxon>
        <taxon>Corallococcus</taxon>
    </lineage>
</organism>
<accession>A0A7Y4NWU6</accession>
<protein>
    <submittedName>
        <fullName evidence="1">Uncharacterized protein</fullName>
    </submittedName>
</protein>
<evidence type="ECO:0000313" key="1">
    <source>
        <dbReference type="EMBL" id="NOK38527.1"/>
    </source>
</evidence>
<gene>
    <name evidence="1" type="ORF">HMI49_35560</name>
</gene>
<comment type="caution">
    <text evidence="1">The sequence shown here is derived from an EMBL/GenBank/DDBJ whole genome shotgun (WGS) entry which is preliminary data.</text>
</comment>
<evidence type="ECO:0000313" key="2">
    <source>
        <dbReference type="Proteomes" id="UP000563426"/>
    </source>
</evidence>
<keyword evidence="2" id="KW-1185">Reference proteome</keyword>
<dbReference type="RefSeq" id="WP_171438127.1">
    <property type="nucleotide sequence ID" value="NZ_JABFJV010000330.1"/>
</dbReference>
<dbReference type="Proteomes" id="UP000563426">
    <property type="component" value="Unassembled WGS sequence"/>
</dbReference>
<dbReference type="EMBL" id="JABFJV010000330">
    <property type="protein sequence ID" value="NOK38527.1"/>
    <property type="molecule type" value="Genomic_DNA"/>
</dbReference>
<sequence>MRELLIESLHLAAVVLHLVAAVMFLLACRESRAAPPNTGRPALRVLPGGLSTQREVARG</sequence>
<proteinExistence type="predicted"/>
<reference evidence="1 2" key="1">
    <citation type="submission" date="2020-05" db="EMBL/GenBank/DDBJ databases">
        <authorList>
            <person name="Whitworth D."/>
        </authorList>
    </citation>
    <scope>NUCLEOTIDE SEQUENCE [LARGE SCALE GENOMIC DNA]</scope>
    <source>
        <strain evidence="1 2">AB043B</strain>
    </source>
</reference>
<name>A0A7Y4NWU6_9BACT</name>